<sequence length="395" mass="44240">MKNDKKNINNEAVIKNCADNCFFMDDLGHIIRLALSGQTDEVRLFLARLVRKYRIDRPEFAEILNGYLRAASPVRNVLRREVVSPDAPAIIPHDEDTRLSLLKPFLESPSDLTPLFSPSLQNKLNHLILERKSVAKLQRKGLFPLRSAIFTGPPGVGKTLAARWIAAQLGVPLYVLDLTTVMSSLLGKTGANLRAVLDFARSTPCVLFLDEIDSIAKKRSDSADVGELKRLVTIMLQEIENWSEDSLLLAATNFPELLDPAIWRRFDAIVDFPLPEATEIERAIDLYSGNDKKLIDKWRPILLLAFKNRSYSDIEKVVKQIRRINALDPTQLSESINEQVHLATTGLDKKKKKELILLLSTKGLSNRAIAEATGTHRDTVAKYLAEEKKLGTGGE</sequence>
<dbReference type="SUPFAM" id="SSF52540">
    <property type="entry name" value="P-loop containing nucleoside triphosphate hydrolases"/>
    <property type="match status" value="1"/>
</dbReference>
<dbReference type="RefSeq" id="WP_225529790.1">
    <property type="nucleotide sequence ID" value="NZ_LT598928.1"/>
</dbReference>
<dbReference type="AlphaFoldDB" id="A0A212IXM4"/>
<evidence type="ECO:0000313" key="5">
    <source>
        <dbReference type="EMBL" id="SBV91695.1"/>
    </source>
</evidence>
<dbReference type="PANTHER" id="PTHR23073">
    <property type="entry name" value="26S PROTEASOME REGULATORY SUBUNIT"/>
    <property type="match status" value="1"/>
</dbReference>
<dbReference type="InterPro" id="IPR003593">
    <property type="entry name" value="AAA+_ATPase"/>
</dbReference>
<dbReference type="SMART" id="SM00382">
    <property type="entry name" value="AAA"/>
    <property type="match status" value="1"/>
</dbReference>
<keyword evidence="2" id="KW-0547">Nucleotide-binding</keyword>
<feature type="domain" description="AAA+ ATPase" evidence="4">
    <location>
        <begin position="144"/>
        <end position="276"/>
    </location>
</feature>
<dbReference type="Gene3D" id="3.40.50.300">
    <property type="entry name" value="P-loop containing nucleotide triphosphate hydrolases"/>
    <property type="match status" value="1"/>
</dbReference>
<dbReference type="EMBL" id="FLUP01000001">
    <property type="protein sequence ID" value="SBV91695.1"/>
    <property type="molecule type" value="Genomic_DNA"/>
</dbReference>
<evidence type="ECO:0000256" key="1">
    <source>
        <dbReference type="ARBA" id="ARBA00006914"/>
    </source>
</evidence>
<comment type="similarity">
    <text evidence="1">Belongs to the AAA ATPase family.</text>
</comment>
<accession>A0A212IXM4</accession>
<proteinExistence type="inferred from homology"/>
<reference evidence="5" key="1">
    <citation type="submission" date="2016-04" db="EMBL/GenBank/DDBJ databases">
        <authorList>
            <person name="Evans L.H."/>
            <person name="Alamgir A."/>
            <person name="Owens N."/>
            <person name="Weber N.D."/>
            <person name="Virtaneva K."/>
            <person name="Barbian K."/>
            <person name="Babar A."/>
            <person name="Rosenke K."/>
        </authorList>
    </citation>
    <scope>NUCLEOTIDE SEQUENCE</scope>
    <source>
        <strain evidence="5">92-2</strain>
    </source>
</reference>
<dbReference type="CDD" id="cd19481">
    <property type="entry name" value="RecA-like_protease"/>
    <property type="match status" value="1"/>
</dbReference>
<dbReference type="InterPro" id="IPR050221">
    <property type="entry name" value="26S_Proteasome_ATPase"/>
</dbReference>
<evidence type="ECO:0000256" key="2">
    <source>
        <dbReference type="ARBA" id="ARBA00022741"/>
    </source>
</evidence>
<gene>
    <name evidence="5" type="ORF">KM92DES2_10169</name>
</gene>
<dbReference type="GO" id="GO:0016887">
    <property type="term" value="F:ATP hydrolysis activity"/>
    <property type="evidence" value="ECO:0007669"/>
    <property type="project" value="InterPro"/>
</dbReference>
<protein>
    <submittedName>
        <fullName evidence="5">AAA ATPase central domain protein</fullName>
    </submittedName>
</protein>
<dbReference type="Pfam" id="PF00004">
    <property type="entry name" value="AAA"/>
    <property type="match status" value="1"/>
</dbReference>
<name>A0A212IXM4_9BACT</name>
<evidence type="ECO:0000259" key="4">
    <source>
        <dbReference type="SMART" id="SM00382"/>
    </source>
</evidence>
<evidence type="ECO:0000256" key="3">
    <source>
        <dbReference type="ARBA" id="ARBA00022840"/>
    </source>
</evidence>
<keyword evidence="3" id="KW-0067">ATP-binding</keyword>
<dbReference type="InterPro" id="IPR027417">
    <property type="entry name" value="P-loop_NTPase"/>
</dbReference>
<dbReference type="GO" id="GO:0005524">
    <property type="term" value="F:ATP binding"/>
    <property type="evidence" value="ECO:0007669"/>
    <property type="project" value="UniProtKB-KW"/>
</dbReference>
<organism evidence="5">
    <name type="scientific">uncultured Desulfovibrio sp</name>
    <dbReference type="NCBI Taxonomy" id="167968"/>
    <lineage>
        <taxon>Bacteria</taxon>
        <taxon>Pseudomonadati</taxon>
        <taxon>Thermodesulfobacteriota</taxon>
        <taxon>Desulfovibrionia</taxon>
        <taxon>Desulfovibrionales</taxon>
        <taxon>Desulfovibrionaceae</taxon>
        <taxon>Desulfovibrio</taxon>
        <taxon>environmental samples</taxon>
    </lineage>
</organism>
<dbReference type="InterPro" id="IPR003959">
    <property type="entry name" value="ATPase_AAA_core"/>
</dbReference>